<sequence>MAGGTSGLDMINSTKNNRNIRSGRTKMSDNPYNQNKSDFQNRNPSNYTELIEERFDRKSEGERLTVSIYVGLTFLIGLFFYILMVGF</sequence>
<feature type="compositionally biased region" description="Polar residues" evidence="1">
    <location>
        <begin position="11"/>
        <end position="22"/>
    </location>
</feature>
<organism evidence="3 4">
    <name type="scientific">Belliella calami</name>
    <dbReference type="NCBI Taxonomy" id="2923436"/>
    <lineage>
        <taxon>Bacteria</taxon>
        <taxon>Pseudomonadati</taxon>
        <taxon>Bacteroidota</taxon>
        <taxon>Cytophagia</taxon>
        <taxon>Cytophagales</taxon>
        <taxon>Cyclobacteriaceae</taxon>
        <taxon>Belliella</taxon>
    </lineage>
</organism>
<accession>A0ABS9UQ46</accession>
<keyword evidence="2" id="KW-1133">Transmembrane helix</keyword>
<keyword evidence="4" id="KW-1185">Reference proteome</keyword>
<evidence type="ECO:0000313" key="3">
    <source>
        <dbReference type="EMBL" id="MCH7398378.1"/>
    </source>
</evidence>
<comment type="caution">
    <text evidence="3">The sequence shown here is derived from an EMBL/GenBank/DDBJ whole genome shotgun (WGS) entry which is preliminary data.</text>
</comment>
<feature type="transmembrane region" description="Helical" evidence="2">
    <location>
        <begin position="64"/>
        <end position="84"/>
    </location>
</feature>
<name>A0ABS9UQ46_9BACT</name>
<reference evidence="3" key="1">
    <citation type="submission" date="2022-03" db="EMBL/GenBank/DDBJ databases">
        <title>De novo assembled genomes of Belliella spp. (Cyclobacteriaceae) strains.</title>
        <authorList>
            <person name="Szabo A."/>
            <person name="Korponai K."/>
            <person name="Felfoldi T."/>
        </authorList>
    </citation>
    <scope>NUCLEOTIDE SEQUENCE</scope>
    <source>
        <strain evidence="3">DSM 107340</strain>
    </source>
</reference>
<feature type="region of interest" description="Disordered" evidence="1">
    <location>
        <begin position="1"/>
        <end position="44"/>
    </location>
</feature>
<protein>
    <submittedName>
        <fullName evidence="3">Uncharacterized protein</fullName>
    </submittedName>
</protein>
<keyword evidence="2" id="KW-0812">Transmembrane</keyword>
<proteinExistence type="predicted"/>
<gene>
    <name evidence="3" type="ORF">MM236_10275</name>
</gene>
<feature type="compositionally biased region" description="Polar residues" evidence="1">
    <location>
        <begin position="28"/>
        <end position="44"/>
    </location>
</feature>
<dbReference type="Proteomes" id="UP001165488">
    <property type="component" value="Unassembled WGS sequence"/>
</dbReference>
<evidence type="ECO:0000256" key="2">
    <source>
        <dbReference type="SAM" id="Phobius"/>
    </source>
</evidence>
<dbReference type="RefSeq" id="WP_241274892.1">
    <property type="nucleotide sequence ID" value="NZ_JAKZGS010000007.1"/>
</dbReference>
<evidence type="ECO:0000313" key="4">
    <source>
        <dbReference type="Proteomes" id="UP001165488"/>
    </source>
</evidence>
<dbReference type="EMBL" id="JAKZGS010000007">
    <property type="protein sequence ID" value="MCH7398378.1"/>
    <property type="molecule type" value="Genomic_DNA"/>
</dbReference>
<evidence type="ECO:0000256" key="1">
    <source>
        <dbReference type="SAM" id="MobiDB-lite"/>
    </source>
</evidence>
<keyword evidence="2" id="KW-0472">Membrane</keyword>